<dbReference type="Proteomes" id="UP000823775">
    <property type="component" value="Unassembled WGS sequence"/>
</dbReference>
<proteinExistence type="predicted"/>
<feature type="region of interest" description="Disordered" evidence="1">
    <location>
        <begin position="1"/>
        <end position="38"/>
    </location>
</feature>
<comment type="caution">
    <text evidence="2">The sequence shown here is derived from an EMBL/GenBank/DDBJ whole genome shotgun (WGS) entry which is preliminary data.</text>
</comment>
<accession>A0ABS8SVZ7</accession>
<evidence type="ECO:0000256" key="1">
    <source>
        <dbReference type="SAM" id="MobiDB-lite"/>
    </source>
</evidence>
<reference evidence="2 3" key="1">
    <citation type="journal article" date="2021" name="BMC Genomics">
        <title>Datura genome reveals duplications of psychoactive alkaloid biosynthetic genes and high mutation rate following tissue culture.</title>
        <authorList>
            <person name="Rajewski A."/>
            <person name="Carter-House D."/>
            <person name="Stajich J."/>
            <person name="Litt A."/>
        </authorList>
    </citation>
    <scope>NUCLEOTIDE SEQUENCE [LARGE SCALE GENOMIC DNA]</scope>
    <source>
        <strain evidence="2">AR-01</strain>
    </source>
</reference>
<evidence type="ECO:0000313" key="3">
    <source>
        <dbReference type="Proteomes" id="UP000823775"/>
    </source>
</evidence>
<keyword evidence="3" id="KW-1185">Reference proteome</keyword>
<sequence length="154" mass="16782">MRAMPGARHPSSGTTAGVRRPALQRFGTREAALSPRDEHATRHWRRAVACATLQGPLVLQVVRRGSIMRAMLGARHPSSGATAAARRAALQHFGMREAALSPCDGAYDMALEMGQWHVRCGKGFKWPKMDLLLKLGKGTSSPKSNSSRKKEIIN</sequence>
<name>A0ABS8SVZ7_DATST</name>
<protein>
    <submittedName>
        <fullName evidence="2">Uncharacterized protein</fullName>
    </submittedName>
</protein>
<organism evidence="2 3">
    <name type="scientific">Datura stramonium</name>
    <name type="common">Jimsonweed</name>
    <name type="synonym">Common thornapple</name>
    <dbReference type="NCBI Taxonomy" id="4076"/>
    <lineage>
        <taxon>Eukaryota</taxon>
        <taxon>Viridiplantae</taxon>
        <taxon>Streptophyta</taxon>
        <taxon>Embryophyta</taxon>
        <taxon>Tracheophyta</taxon>
        <taxon>Spermatophyta</taxon>
        <taxon>Magnoliopsida</taxon>
        <taxon>eudicotyledons</taxon>
        <taxon>Gunneridae</taxon>
        <taxon>Pentapetalae</taxon>
        <taxon>asterids</taxon>
        <taxon>lamiids</taxon>
        <taxon>Solanales</taxon>
        <taxon>Solanaceae</taxon>
        <taxon>Solanoideae</taxon>
        <taxon>Datureae</taxon>
        <taxon>Datura</taxon>
    </lineage>
</organism>
<evidence type="ECO:0000313" key="2">
    <source>
        <dbReference type="EMBL" id="MCD7462976.1"/>
    </source>
</evidence>
<dbReference type="EMBL" id="JACEIK010000849">
    <property type="protein sequence ID" value="MCD7462976.1"/>
    <property type="molecule type" value="Genomic_DNA"/>
</dbReference>
<gene>
    <name evidence="2" type="ORF">HAX54_049708</name>
</gene>